<sequence length="728" mass="80003">MTNSEMTSLSASLQSPEPGSRSGTTRKRIEKHDFPGYGTYNVHAHPPSPHLQKLAATLTSSSSSSSKLTTLEATSISGNDILSSSFYVSGLVTLTAGILAPLCLLLVGLTLYLFRSIYAETVTALPCNGGTYNVLLNCTSKQFASMAACFAIIAYITTGVVSALTAIAYLKTIVTSIDLESSTIILLFSFFILTSYGISESAFVAKIIFLGHVFTLTGLCIFGILFIGFSEENYLRENWNTEYPRVNVAGEERDGTVWTAIFYGFSSAMLGVSGFETSSQFIEEQAEGVFVKTLKNMWQGVMIFNPLLSLISFAALPIDVITANKDTVLAGTAKVIGHWIKKSLNFPEHWEVGELLSFWVSIDAFVVLAGAVLTAYVGINGLIRRMAMDRCLPQVLLWKNSVTNTDSLILFGFFALCVSQVILLDCDVEALGGVYCYAFLSVMSIFAFGNMILKVKRPSLPRLHKTSWLASIAGFLSVVTALLGNILGKPELLTYFFVYFIVIGVLVLSMFNRVNILRVILFVLREMGVEEEAWEKEPETLGGIAATRSPKWWWNRGAATQVSTSPSAAENPDETIDLETAGLLAKASPKKDQTSKRRSCFKSVVATLSSVRDVPFIFFAKHDDLYVINKAVLYVQKNEQTSKLIIVHCKSEKSGDTQTLSEHVKLIDVLYPKIKVSLLVVEGAFGIGMIEWLAQELAIPINAMFITCPDKDFTMKIQELRGMRIITY</sequence>
<protein>
    <submittedName>
        <fullName evidence="7">Uncharacterized protein</fullName>
    </submittedName>
</protein>
<gene>
    <name evidence="7" type="ORF">TrST_g9802</name>
</gene>
<dbReference type="InterPro" id="IPR002293">
    <property type="entry name" value="AA/rel_permease1"/>
</dbReference>
<feature type="transmembrane region" description="Helical" evidence="6">
    <location>
        <begin position="430"/>
        <end position="448"/>
    </location>
</feature>
<evidence type="ECO:0000313" key="7">
    <source>
        <dbReference type="EMBL" id="GMH98349.1"/>
    </source>
</evidence>
<keyword evidence="8" id="KW-1185">Reference proteome</keyword>
<dbReference type="GO" id="GO:0016020">
    <property type="term" value="C:membrane"/>
    <property type="evidence" value="ECO:0007669"/>
    <property type="project" value="UniProtKB-SubCell"/>
</dbReference>
<proteinExistence type="predicted"/>
<feature type="region of interest" description="Disordered" evidence="5">
    <location>
        <begin position="1"/>
        <end position="33"/>
    </location>
</feature>
<feature type="compositionally biased region" description="Polar residues" evidence="5">
    <location>
        <begin position="1"/>
        <end position="23"/>
    </location>
</feature>
<dbReference type="Proteomes" id="UP001165085">
    <property type="component" value="Unassembled WGS sequence"/>
</dbReference>
<feature type="transmembrane region" description="Helical" evidence="6">
    <location>
        <begin position="143"/>
        <end position="170"/>
    </location>
</feature>
<dbReference type="OrthoDB" id="1718410at2759"/>
<dbReference type="GO" id="GO:0015171">
    <property type="term" value="F:amino acid transmembrane transporter activity"/>
    <property type="evidence" value="ECO:0007669"/>
    <property type="project" value="TreeGrafter"/>
</dbReference>
<feature type="transmembrane region" description="Helical" evidence="6">
    <location>
        <begin position="404"/>
        <end position="424"/>
    </location>
</feature>
<name>A0A9W7C343_9STRA</name>
<evidence type="ECO:0000256" key="6">
    <source>
        <dbReference type="SAM" id="Phobius"/>
    </source>
</evidence>
<keyword evidence="3 6" id="KW-1133">Transmembrane helix</keyword>
<dbReference type="AlphaFoldDB" id="A0A9W7C343"/>
<evidence type="ECO:0000256" key="5">
    <source>
        <dbReference type="SAM" id="MobiDB-lite"/>
    </source>
</evidence>
<feature type="transmembrane region" description="Helical" evidence="6">
    <location>
        <begin position="468"/>
        <end position="487"/>
    </location>
</feature>
<feature type="transmembrane region" description="Helical" evidence="6">
    <location>
        <begin position="300"/>
        <end position="318"/>
    </location>
</feature>
<feature type="transmembrane region" description="Helical" evidence="6">
    <location>
        <begin position="493"/>
        <end position="511"/>
    </location>
</feature>
<evidence type="ECO:0000256" key="1">
    <source>
        <dbReference type="ARBA" id="ARBA00004141"/>
    </source>
</evidence>
<feature type="transmembrane region" description="Helical" evidence="6">
    <location>
        <begin position="182"/>
        <end position="198"/>
    </location>
</feature>
<dbReference type="PANTHER" id="PTHR43243">
    <property type="entry name" value="INNER MEMBRANE TRANSPORTER YGJI-RELATED"/>
    <property type="match status" value="1"/>
</dbReference>
<accession>A0A9W7C343</accession>
<organism evidence="7 8">
    <name type="scientific">Triparma strigata</name>
    <dbReference type="NCBI Taxonomy" id="1606541"/>
    <lineage>
        <taxon>Eukaryota</taxon>
        <taxon>Sar</taxon>
        <taxon>Stramenopiles</taxon>
        <taxon>Ochrophyta</taxon>
        <taxon>Bolidophyceae</taxon>
        <taxon>Parmales</taxon>
        <taxon>Triparmaceae</taxon>
        <taxon>Triparma</taxon>
    </lineage>
</organism>
<evidence type="ECO:0000256" key="4">
    <source>
        <dbReference type="ARBA" id="ARBA00023136"/>
    </source>
</evidence>
<keyword evidence="2 6" id="KW-0812">Transmembrane</keyword>
<feature type="transmembrane region" description="Helical" evidence="6">
    <location>
        <begin position="356"/>
        <end position="383"/>
    </location>
</feature>
<feature type="transmembrane region" description="Helical" evidence="6">
    <location>
        <begin position="86"/>
        <end position="114"/>
    </location>
</feature>
<dbReference type="PANTHER" id="PTHR43243:SF11">
    <property type="entry name" value="AMINO ACID PERMEASE_ SLC12A DOMAIN-CONTAINING PROTEIN"/>
    <property type="match status" value="1"/>
</dbReference>
<dbReference type="EMBL" id="BRXY01000515">
    <property type="protein sequence ID" value="GMH98349.1"/>
    <property type="molecule type" value="Genomic_DNA"/>
</dbReference>
<feature type="transmembrane region" description="Helical" evidence="6">
    <location>
        <begin position="204"/>
        <end position="229"/>
    </location>
</feature>
<reference evidence="8" key="1">
    <citation type="journal article" date="2023" name="Commun. Biol.">
        <title>Genome analysis of Parmales, the sister group of diatoms, reveals the evolutionary specialization of diatoms from phago-mixotrophs to photoautotrophs.</title>
        <authorList>
            <person name="Ban H."/>
            <person name="Sato S."/>
            <person name="Yoshikawa S."/>
            <person name="Yamada K."/>
            <person name="Nakamura Y."/>
            <person name="Ichinomiya M."/>
            <person name="Sato N."/>
            <person name="Blanc-Mathieu R."/>
            <person name="Endo H."/>
            <person name="Kuwata A."/>
            <person name="Ogata H."/>
        </authorList>
    </citation>
    <scope>NUCLEOTIDE SEQUENCE [LARGE SCALE GENOMIC DNA]</scope>
    <source>
        <strain evidence="8">NIES 3701</strain>
    </source>
</reference>
<comment type="caution">
    <text evidence="7">The sequence shown here is derived from an EMBL/GenBank/DDBJ whole genome shotgun (WGS) entry which is preliminary data.</text>
</comment>
<comment type="subcellular location">
    <subcellularLocation>
        <location evidence="1">Membrane</location>
        <topology evidence="1">Multi-pass membrane protein</topology>
    </subcellularLocation>
</comment>
<keyword evidence="4 6" id="KW-0472">Membrane</keyword>
<dbReference type="Gene3D" id="1.20.1740.10">
    <property type="entry name" value="Amino acid/polyamine transporter I"/>
    <property type="match status" value="1"/>
</dbReference>
<dbReference type="Pfam" id="PF13520">
    <property type="entry name" value="AA_permease_2"/>
    <property type="match status" value="1"/>
</dbReference>
<evidence type="ECO:0000313" key="8">
    <source>
        <dbReference type="Proteomes" id="UP001165085"/>
    </source>
</evidence>
<evidence type="ECO:0000256" key="2">
    <source>
        <dbReference type="ARBA" id="ARBA00022692"/>
    </source>
</evidence>
<evidence type="ECO:0000256" key="3">
    <source>
        <dbReference type="ARBA" id="ARBA00022989"/>
    </source>
</evidence>